<proteinExistence type="predicted"/>
<sequence length="83" mass="9317">MAVHYEKKQENKKRREFPKRGAYGSDRSRGFLLAKLILLLVEESERFLYDIGGPLLGGYEELKSILYDIGGPLYDIGGPLLGG</sequence>
<gene>
    <name evidence="2" type="ORF">PanWU01x14_040120</name>
</gene>
<protein>
    <submittedName>
        <fullName evidence="2">Uncharacterized protein</fullName>
    </submittedName>
</protein>
<organism evidence="2 3">
    <name type="scientific">Parasponia andersonii</name>
    <name type="common">Sponia andersonii</name>
    <dbReference type="NCBI Taxonomy" id="3476"/>
    <lineage>
        <taxon>Eukaryota</taxon>
        <taxon>Viridiplantae</taxon>
        <taxon>Streptophyta</taxon>
        <taxon>Embryophyta</taxon>
        <taxon>Tracheophyta</taxon>
        <taxon>Spermatophyta</taxon>
        <taxon>Magnoliopsida</taxon>
        <taxon>eudicotyledons</taxon>
        <taxon>Gunneridae</taxon>
        <taxon>Pentapetalae</taxon>
        <taxon>rosids</taxon>
        <taxon>fabids</taxon>
        <taxon>Rosales</taxon>
        <taxon>Cannabaceae</taxon>
        <taxon>Parasponia</taxon>
    </lineage>
</organism>
<comment type="caution">
    <text evidence="2">The sequence shown here is derived from an EMBL/GenBank/DDBJ whole genome shotgun (WGS) entry which is preliminary data.</text>
</comment>
<reference evidence="3" key="1">
    <citation type="submission" date="2016-06" db="EMBL/GenBank/DDBJ databases">
        <title>Parallel loss of symbiosis genes in relatives of nitrogen-fixing non-legume Parasponia.</title>
        <authorList>
            <person name="Van Velzen R."/>
            <person name="Holmer R."/>
            <person name="Bu F."/>
            <person name="Rutten L."/>
            <person name="Van Zeijl A."/>
            <person name="Liu W."/>
            <person name="Santuari L."/>
            <person name="Cao Q."/>
            <person name="Sharma T."/>
            <person name="Shen D."/>
            <person name="Roswanjaya Y."/>
            <person name="Wardhani T."/>
            <person name="Kalhor M.S."/>
            <person name="Jansen J."/>
            <person name="Van den Hoogen J."/>
            <person name="Gungor B."/>
            <person name="Hartog M."/>
            <person name="Hontelez J."/>
            <person name="Verver J."/>
            <person name="Yang W.-C."/>
            <person name="Schijlen E."/>
            <person name="Repin R."/>
            <person name="Schilthuizen M."/>
            <person name="Schranz E."/>
            <person name="Heidstra R."/>
            <person name="Miyata K."/>
            <person name="Fedorova E."/>
            <person name="Kohlen W."/>
            <person name="Bisseling T."/>
            <person name="Smit S."/>
            <person name="Geurts R."/>
        </authorList>
    </citation>
    <scope>NUCLEOTIDE SEQUENCE [LARGE SCALE GENOMIC DNA]</scope>
    <source>
        <strain evidence="3">cv. WU1-14</strain>
    </source>
</reference>
<feature type="region of interest" description="Disordered" evidence="1">
    <location>
        <begin position="1"/>
        <end position="26"/>
    </location>
</feature>
<dbReference type="EMBL" id="JXTB01000022">
    <property type="protein sequence ID" value="PON75752.1"/>
    <property type="molecule type" value="Genomic_DNA"/>
</dbReference>
<accession>A0A2P5DR42</accession>
<dbReference type="AlphaFoldDB" id="A0A2P5DR42"/>
<name>A0A2P5DR42_PARAD</name>
<evidence type="ECO:0000313" key="3">
    <source>
        <dbReference type="Proteomes" id="UP000237105"/>
    </source>
</evidence>
<evidence type="ECO:0000256" key="1">
    <source>
        <dbReference type="SAM" id="MobiDB-lite"/>
    </source>
</evidence>
<keyword evidence="3" id="KW-1185">Reference proteome</keyword>
<dbReference type="Proteomes" id="UP000237105">
    <property type="component" value="Unassembled WGS sequence"/>
</dbReference>
<evidence type="ECO:0000313" key="2">
    <source>
        <dbReference type="EMBL" id="PON75752.1"/>
    </source>
</evidence>